<evidence type="ECO:0000256" key="2">
    <source>
        <dbReference type="ARBA" id="ARBA00023315"/>
    </source>
</evidence>
<name>A0A9N9RPK3_9DIPT</name>
<sequence length="225" mass="25623">MSDIIIRIADEADLSEIVSFIELHFVNAEPSLTAYQLNDENNQLASSDEDDDKFIRECILNETSFVAHDMLRNQLVGVCVAGKIGPNEHEESLKMANVVDDRKFADILKFLAFIEERADVCNRLCVPESLHLHMISVHEDYYGRGIAGKLFKAYYDNAINKKFLALSIDCTSLFTSRIAEKYNMDLLSTVTYDEYNDFVGTKVFIPKEPHNVVRSYGIKLNKLLL</sequence>
<dbReference type="AlphaFoldDB" id="A0A9N9RPK3"/>
<evidence type="ECO:0000256" key="7">
    <source>
        <dbReference type="ARBA" id="ARBA00050849"/>
    </source>
</evidence>
<evidence type="ECO:0000256" key="11">
    <source>
        <dbReference type="ARBA" id="ARBA00052178"/>
    </source>
</evidence>
<dbReference type="EC" id="2.3.1.87" evidence="5"/>
<comment type="pathway">
    <text evidence="3">Aromatic compound metabolism; melatonin biosynthesis; melatonin from serotonin: step 1/2.</text>
</comment>
<dbReference type="EMBL" id="OU895877">
    <property type="protein sequence ID" value="CAG9800089.1"/>
    <property type="molecule type" value="Genomic_DNA"/>
</dbReference>
<gene>
    <name evidence="14" type="ORF">CHIRRI_LOCUS3040</name>
</gene>
<evidence type="ECO:0000256" key="12">
    <source>
        <dbReference type="ARBA" id="ARBA00052335"/>
    </source>
</evidence>
<reference evidence="14" key="1">
    <citation type="submission" date="2022-01" db="EMBL/GenBank/DDBJ databases">
        <authorList>
            <person name="King R."/>
        </authorList>
    </citation>
    <scope>NUCLEOTIDE SEQUENCE</scope>
</reference>
<comment type="catalytic activity">
    <reaction evidence="10">
        <text>serotonin + (9Z)-octadecenoyl-CoA = N-(9Z-octadecenoyl)-serotonin + CoA + H(+)</text>
        <dbReference type="Rhea" id="RHEA:51392"/>
        <dbReference type="ChEBI" id="CHEBI:15378"/>
        <dbReference type="ChEBI" id="CHEBI:57287"/>
        <dbReference type="ChEBI" id="CHEBI:57387"/>
        <dbReference type="ChEBI" id="CHEBI:134064"/>
        <dbReference type="ChEBI" id="CHEBI:350546"/>
    </reaction>
    <physiologicalReaction direction="left-to-right" evidence="10">
        <dbReference type="Rhea" id="RHEA:51393"/>
    </physiologicalReaction>
</comment>
<keyword evidence="15" id="KW-1185">Reference proteome</keyword>
<dbReference type="InterPro" id="IPR016181">
    <property type="entry name" value="Acyl_CoA_acyltransferase"/>
</dbReference>
<comment type="catalytic activity">
    <reaction evidence="9">
        <text>dopamine + acetyl-CoA = N-acetyldopamine + CoA + H(+)</text>
        <dbReference type="Rhea" id="RHEA:51388"/>
        <dbReference type="ChEBI" id="CHEBI:15378"/>
        <dbReference type="ChEBI" id="CHEBI:57287"/>
        <dbReference type="ChEBI" id="CHEBI:57288"/>
        <dbReference type="ChEBI" id="CHEBI:59905"/>
        <dbReference type="ChEBI" id="CHEBI:125678"/>
    </reaction>
    <physiologicalReaction direction="left-to-right" evidence="9">
        <dbReference type="Rhea" id="RHEA:51389"/>
    </physiologicalReaction>
</comment>
<evidence type="ECO:0000313" key="14">
    <source>
        <dbReference type="EMBL" id="CAG9800089.1"/>
    </source>
</evidence>
<dbReference type="Gene3D" id="3.40.630.30">
    <property type="match status" value="1"/>
</dbReference>
<protein>
    <recommendedName>
        <fullName evidence="5">aralkylamine N-acetyltransferase</fullName>
        <ecNumber evidence="5">2.3.1.87</ecNumber>
    </recommendedName>
</protein>
<dbReference type="OrthoDB" id="8113373at2759"/>
<comment type="similarity">
    <text evidence="4">Belongs to the acetyltransferase family. AANAT subfamily.</text>
</comment>
<keyword evidence="1" id="KW-0808">Transferase</keyword>
<evidence type="ECO:0000256" key="5">
    <source>
        <dbReference type="ARBA" id="ARBA00039114"/>
    </source>
</evidence>
<dbReference type="CDD" id="cd04301">
    <property type="entry name" value="NAT_SF"/>
    <property type="match status" value="1"/>
</dbReference>
<comment type="catalytic activity">
    <reaction evidence="13">
        <text>serotonin + acetyl-CoA = N-acetylserotonin + CoA + H(+)</text>
        <dbReference type="Rhea" id="RHEA:25217"/>
        <dbReference type="ChEBI" id="CHEBI:15378"/>
        <dbReference type="ChEBI" id="CHEBI:17697"/>
        <dbReference type="ChEBI" id="CHEBI:57287"/>
        <dbReference type="ChEBI" id="CHEBI:57288"/>
        <dbReference type="ChEBI" id="CHEBI:350546"/>
        <dbReference type="EC" id="2.3.1.87"/>
    </reaction>
    <physiologicalReaction direction="left-to-right" evidence="13">
        <dbReference type="Rhea" id="RHEA:25218"/>
    </physiologicalReaction>
</comment>
<keyword evidence="2" id="KW-0012">Acyltransferase</keyword>
<evidence type="ECO:0000256" key="3">
    <source>
        <dbReference type="ARBA" id="ARBA00037926"/>
    </source>
</evidence>
<organism evidence="14 15">
    <name type="scientific">Chironomus riparius</name>
    <dbReference type="NCBI Taxonomy" id="315576"/>
    <lineage>
        <taxon>Eukaryota</taxon>
        <taxon>Metazoa</taxon>
        <taxon>Ecdysozoa</taxon>
        <taxon>Arthropoda</taxon>
        <taxon>Hexapoda</taxon>
        <taxon>Insecta</taxon>
        <taxon>Pterygota</taxon>
        <taxon>Neoptera</taxon>
        <taxon>Endopterygota</taxon>
        <taxon>Diptera</taxon>
        <taxon>Nematocera</taxon>
        <taxon>Chironomoidea</taxon>
        <taxon>Chironomidae</taxon>
        <taxon>Chironominae</taxon>
        <taxon>Chironomus</taxon>
    </lineage>
</organism>
<evidence type="ECO:0000256" key="1">
    <source>
        <dbReference type="ARBA" id="ARBA00022679"/>
    </source>
</evidence>
<dbReference type="FunFam" id="3.40.630.30:FF:000046">
    <property type="entry name" value="Dopamine N-acetyltransferase"/>
    <property type="match status" value="1"/>
</dbReference>
<dbReference type="PANTHER" id="PTHR20905">
    <property type="entry name" value="N-ACETYLTRANSFERASE-RELATED"/>
    <property type="match status" value="1"/>
</dbReference>
<reference evidence="14" key="2">
    <citation type="submission" date="2022-10" db="EMBL/GenBank/DDBJ databases">
        <authorList>
            <consortium name="ENA_rothamsted_submissions"/>
            <consortium name="culmorum"/>
            <person name="King R."/>
        </authorList>
    </citation>
    <scope>NUCLEOTIDE SEQUENCE</scope>
</reference>
<comment type="catalytic activity">
    <reaction evidence="12">
        <text>dopamine + hexadecanoyl-CoA = N-hexadecanoyl-dopamine + CoA + H(+)</text>
        <dbReference type="Rhea" id="RHEA:51376"/>
        <dbReference type="ChEBI" id="CHEBI:15378"/>
        <dbReference type="ChEBI" id="CHEBI:57287"/>
        <dbReference type="ChEBI" id="CHEBI:57379"/>
        <dbReference type="ChEBI" id="CHEBI:59905"/>
        <dbReference type="ChEBI" id="CHEBI:134058"/>
    </reaction>
    <physiologicalReaction direction="left-to-right" evidence="12">
        <dbReference type="Rhea" id="RHEA:51377"/>
    </physiologicalReaction>
</comment>
<comment type="catalytic activity">
    <reaction evidence="11">
        <text>serotonin + hexadecanoyl-CoA = N-hexadecanoyl-serotonin + CoA + H(+)</text>
        <dbReference type="Rhea" id="RHEA:51384"/>
        <dbReference type="ChEBI" id="CHEBI:15378"/>
        <dbReference type="ChEBI" id="CHEBI:57287"/>
        <dbReference type="ChEBI" id="CHEBI:57379"/>
        <dbReference type="ChEBI" id="CHEBI:134059"/>
        <dbReference type="ChEBI" id="CHEBI:350546"/>
    </reaction>
    <physiologicalReaction direction="left-to-right" evidence="11">
        <dbReference type="Rhea" id="RHEA:51385"/>
    </physiologicalReaction>
</comment>
<proteinExistence type="inferred from homology"/>
<comment type="catalytic activity">
    <reaction evidence="8">
        <text>serotonin + (5Z,8Z,11Z,14Z)-eicosatetraenoyl-CoA = N-[(5Z,8Z,11Z,14Z)-eicosatetraenoyl]-serotonin + CoA + H(+)</text>
        <dbReference type="Rhea" id="RHEA:51396"/>
        <dbReference type="ChEBI" id="CHEBI:15378"/>
        <dbReference type="ChEBI" id="CHEBI:57287"/>
        <dbReference type="ChEBI" id="CHEBI:57368"/>
        <dbReference type="ChEBI" id="CHEBI:132255"/>
        <dbReference type="ChEBI" id="CHEBI:350546"/>
    </reaction>
    <physiologicalReaction direction="left-to-right" evidence="8">
        <dbReference type="Rhea" id="RHEA:51397"/>
    </physiologicalReaction>
</comment>
<comment type="catalytic activity">
    <reaction evidence="6">
        <text>dopamine + (9Z)-octadecenoyl-CoA = N-(9Z-octadecanoyl)-dopamine + CoA + H(+)</text>
        <dbReference type="Rhea" id="RHEA:51380"/>
        <dbReference type="ChEBI" id="CHEBI:15378"/>
        <dbReference type="ChEBI" id="CHEBI:31883"/>
        <dbReference type="ChEBI" id="CHEBI:57287"/>
        <dbReference type="ChEBI" id="CHEBI:57387"/>
        <dbReference type="ChEBI" id="CHEBI:59905"/>
    </reaction>
    <physiologicalReaction direction="left-to-right" evidence="6">
        <dbReference type="Rhea" id="RHEA:51381"/>
    </physiologicalReaction>
</comment>
<dbReference type="SUPFAM" id="SSF55729">
    <property type="entry name" value="Acyl-CoA N-acyltransferases (Nat)"/>
    <property type="match status" value="1"/>
</dbReference>
<evidence type="ECO:0000256" key="4">
    <source>
        <dbReference type="ARBA" id="ARBA00038182"/>
    </source>
</evidence>
<evidence type="ECO:0000256" key="9">
    <source>
        <dbReference type="ARBA" id="ARBA00051711"/>
    </source>
</evidence>
<dbReference type="PANTHER" id="PTHR20905:SF1">
    <property type="entry name" value="AT07410P-RELATED"/>
    <property type="match status" value="1"/>
</dbReference>
<dbReference type="GO" id="GO:0004059">
    <property type="term" value="F:aralkylamine N-acetyltransferase activity"/>
    <property type="evidence" value="ECO:0007669"/>
    <property type="project" value="UniProtKB-EC"/>
</dbReference>
<evidence type="ECO:0000256" key="6">
    <source>
        <dbReference type="ARBA" id="ARBA00050189"/>
    </source>
</evidence>
<accession>A0A9N9RPK3</accession>
<evidence type="ECO:0000256" key="13">
    <source>
        <dbReference type="ARBA" id="ARBA00052491"/>
    </source>
</evidence>
<evidence type="ECO:0000313" key="15">
    <source>
        <dbReference type="Proteomes" id="UP001153620"/>
    </source>
</evidence>
<comment type="catalytic activity">
    <reaction evidence="7">
        <text>serotonin + octadecanoyl-CoA = N-octadecanoyl-serotonin + CoA + H(+)</text>
        <dbReference type="Rhea" id="RHEA:51400"/>
        <dbReference type="ChEBI" id="CHEBI:15378"/>
        <dbReference type="ChEBI" id="CHEBI:57287"/>
        <dbReference type="ChEBI" id="CHEBI:57394"/>
        <dbReference type="ChEBI" id="CHEBI:134065"/>
        <dbReference type="ChEBI" id="CHEBI:350546"/>
    </reaction>
    <physiologicalReaction direction="left-to-right" evidence="7">
        <dbReference type="Rhea" id="RHEA:51401"/>
    </physiologicalReaction>
</comment>
<evidence type="ECO:0000256" key="10">
    <source>
        <dbReference type="ARBA" id="ARBA00051823"/>
    </source>
</evidence>
<evidence type="ECO:0000256" key="8">
    <source>
        <dbReference type="ARBA" id="ARBA00051284"/>
    </source>
</evidence>
<dbReference type="Proteomes" id="UP001153620">
    <property type="component" value="Chromosome 1"/>
</dbReference>